<evidence type="ECO:0000256" key="2">
    <source>
        <dbReference type="PROSITE-ProRule" id="PRU00703"/>
    </source>
</evidence>
<organism evidence="4 5">
    <name type="scientific">Inhella gelatinilytica</name>
    <dbReference type="NCBI Taxonomy" id="2795030"/>
    <lineage>
        <taxon>Bacteria</taxon>
        <taxon>Pseudomonadati</taxon>
        <taxon>Pseudomonadota</taxon>
        <taxon>Betaproteobacteria</taxon>
        <taxon>Burkholderiales</taxon>
        <taxon>Sphaerotilaceae</taxon>
        <taxon>Inhella</taxon>
    </lineage>
</organism>
<dbReference type="PANTHER" id="PTHR43080:SF2">
    <property type="entry name" value="CBS DOMAIN-CONTAINING PROTEIN"/>
    <property type="match status" value="1"/>
</dbReference>
<feature type="domain" description="CBS" evidence="3">
    <location>
        <begin position="78"/>
        <end position="135"/>
    </location>
</feature>
<accession>A0A931ITW8</accession>
<dbReference type="InterPro" id="IPR046342">
    <property type="entry name" value="CBS_dom_sf"/>
</dbReference>
<dbReference type="Gene3D" id="3.10.580.10">
    <property type="entry name" value="CBS-domain"/>
    <property type="match status" value="1"/>
</dbReference>
<feature type="domain" description="CBS" evidence="3">
    <location>
        <begin position="8"/>
        <end position="69"/>
    </location>
</feature>
<name>A0A931ITW8_9BURK</name>
<dbReference type="Pfam" id="PF00571">
    <property type="entry name" value="CBS"/>
    <property type="match status" value="2"/>
</dbReference>
<dbReference type="InterPro" id="IPR051257">
    <property type="entry name" value="Diverse_CBS-Domain"/>
</dbReference>
<dbReference type="AlphaFoldDB" id="A0A931ITW8"/>
<dbReference type="SUPFAM" id="SSF54631">
    <property type="entry name" value="CBS-domain pair"/>
    <property type="match status" value="1"/>
</dbReference>
<evidence type="ECO:0000313" key="4">
    <source>
        <dbReference type="EMBL" id="MBH9551877.1"/>
    </source>
</evidence>
<dbReference type="Proteomes" id="UP000620139">
    <property type="component" value="Unassembled WGS sequence"/>
</dbReference>
<gene>
    <name evidence="4" type="ORF">I7X43_03345</name>
</gene>
<dbReference type="InterPro" id="IPR000644">
    <property type="entry name" value="CBS_dom"/>
</dbReference>
<protein>
    <submittedName>
        <fullName evidence="4">CBS domain-containing protein</fullName>
    </submittedName>
</protein>
<dbReference type="PROSITE" id="PS51371">
    <property type="entry name" value="CBS"/>
    <property type="match status" value="2"/>
</dbReference>
<comment type="caution">
    <text evidence="4">The sequence shown here is derived from an EMBL/GenBank/DDBJ whole genome shotgun (WGS) entry which is preliminary data.</text>
</comment>
<dbReference type="EMBL" id="JAEDAL010000001">
    <property type="protein sequence ID" value="MBH9551877.1"/>
    <property type="molecule type" value="Genomic_DNA"/>
</dbReference>
<dbReference type="PANTHER" id="PTHR43080">
    <property type="entry name" value="CBS DOMAIN-CONTAINING PROTEIN CBSX3, MITOCHONDRIAL"/>
    <property type="match status" value="1"/>
</dbReference>
<evidence type="ECO:0000313" key="5">
    <source>
        <dbReference type="Proteomes" id="UP000620139"/>
    </source>
</evidence>
<keyword evidence="1 2" id="KW-0129">CBS domain</keyword>
<dbReference type="RefSeq" id="WP_198099472.1">
    <property type="nucleotide sequence ID" value="NZ_JAEDAL010000001.1"/>
</dbReference>
<reference evidence="4" key="1">
    <citation type="submission" date="2020-12" db="EMBL/GenBank/DDBJ databases">
        <title>The genome sequence of Inhella sp. 4Y17.</title>
        <authorList>
            <person name="Liu Y."/>
        </authorList>
    </citation>
    <scope>NUCLEOTIDE SEQUENCE</scope>
    <source>
        <strain evidence="4">4Y10</strain>
    </source>
</reference>
<evidence type="ECO:0000259" key="3">
    <source>
        <dbReference type="PROSITE" id="PS51371"/>
    </source>
</evidence>
<keyword evidence="5" id="KW-1185">Reference proteome</keyword>
<sequence>MSRTLKDLSSGIVMSAVPETSASQAAQLMRQQHVGSLVVVDPASPDGRALGVLTDRDLVLAVLAEELDPKVMTVGDLMSTEVVSLPQACGLLDAIAAMRAHKLRRVLVEDDAGRVVGVVSLEDVIEGLASELTQLALALRESRDRERALRQ</sequence>
<evidence type="ECO:0000256" key="1">
    <source>
        <dbReference type="ARBA" id="ARBA00023122"/>
    </source>
</evidence>
<dbReference type="SMART" id="SM00116">
    <property type="entry name" value="CBS"/>
    <property type="match status" value="2"/>
</dbReference>
<proteinExistence type="predicted"/>